<proteinExistence type="predicted"/>
<keyword evidence="4" id="KW-1185">Reference proteome</keyword>
<evidence type="ECO:0000313" key="4">
    <source>
        <dbReference type="Proteomes" id="UP001152467"/>
    </source>
</evidence>
<feature type="transmembrane region" description="Helical" evidence="1">
    <location>
        <begin position="47"/>
        <end position="64"/>
    </location>
</feature>
<name>A0A9W4QZ38_9GAMM</name>
<keyword evidence="1" id="KW-1133">Transmembrane helix</keyword>
<evidence type="ECO:0000313" key="3">
    <source>
        <dbReference type="EMBL" id="CAH9059110.1"/>
    </source>
</evidence>
<accession>A0A9W4QZ38</accession>
<evidence type="ECO:0000313" key="5">
    <source>
        <dbReference type="Proteomes" id="UP001152485"/>
    </source>
</evidence>
<organism evidence="3 4">
    <name type="scientific">Pseudoalteromonas holothuriae</name>
    <dbReference type="NCBI Taxonomy" id="2963714"/>
    <lineage>
        <taxon>Bacteria</taxon>
        <taxon>Pseudomonadati</taxon>
        <taxon>Pseudomonadota</taxon>
        <taxon>Gammaproteobacteria</taxon>
        <taxon>Alteromonadales</taxon>
        <taxon>Pseudoalteromonadaceae</taxon>
        <taxon>Pseudoalteromonas</taxon>
    </lineage>
</organism>
<dbReference type="AlphaFoldDB" id="A0A9W4QZ38"/>
<protein>
    <submittedName>
        <fullName evidence="3">Uncharacterized protein</fullName>
    </submittedName>
</protein>
<reference evidence="3 5" key="1">
    <citation type="submission" date="2022-07" db="EMBL/GenBank/DDBJ databases">
        <authorList>
            <person name="Criscuolo A."/>
        </authorList>
    </citation>
    <scope>NUCLEOTIDE SEQUENCE</scope>
    <source>
        <strain evidence="5">CIP 111951</strain>
        <strain evidence="3">CIP111854</strain>
        <strain evidence="2">CIP111951</strain>
    </source>
</reference>
<dbReference type="EMBL" id="CAMAPD010000003">
    <property type="protein sequence ID" value="CAH9054082.1"/>
    <property type="molecule type" value="Genomic_DNA"/>
</dbReference>
<keyword evidence="1" id="KW-0812">Transmembrane</keyword>
<sequence>MNDEQLNQQLKQEFAKQKSQNRLTKAQLAQFKTACKKPKNNAIWPNIQWMCASIGAVFLAYLLFTQSQSTMQPLYTLNLNNYQQIEVHSIENGQYHLSFTSQKQQLDQAMVQAAQIIKNAYQGHGRLIEKQTGKWFIADCKQQTLLEINTELVAKLIDKHKVKTQAVGTLLTFKRNPQGQLISLSALEAHSTEQCG</sequence>
<dbReference type="Proteomes" id="UP001152485">
    <property type="component" value="Unassembled WGS sequence"/>
</dbReference>
<comment type="caution">
    <text evidence="3">The sequence shown here is derived from an EMBL/GenBank/DDBJ whole genome shotgun (WGS) entry which is preliminary data.</text>
</comment>
<dbReference type="EMBL" id="CAMAPC010000008">
    <property type="protein sequence ID" value="CAH9059110.1"/>
    <property type="molecule type" value="Genomic_DNA"/>
</dbReference>
<evidence type="ECO:0000256" key="1">
    <source>
        <dbReference type="SAM" id="Phobius"/>
    </source>
</evidence>
<gene>
    <name evidence="3" type="ORF">PSECIP111854_02335</name>
    <name evidence="2" type="ORF">PSECIP111951_00955</name>
</gene>
<evidence type="ECO:0000313" key="2">
    <source>
        <dbReference type="EMBL" id="CAH9054082.1"/>
    </source>
</evidence>
<keyword evidence="1" id="KW-0472">Membrane</keyword>
<dbReference type="Proteomes" id="UP001152467">
    <property type="component" value="Unassembled WGS sequence"/>
</dbReference>
<dbReference type="RefSeq" id="WP_261592140.1">
    <property type="nucleotide sequence ID" value="NZ_CAMAPC010000008.1"/>
</dbReference>